<evidence type="ECO:0000313" key="7">
    <source>
        <dbReference type="EMBL" id="SKB93508.1"/>
    </source>
</evidence>
<dbReference type="GO" id="GO:0070403">
    <property type="term" value="F:NAD+ binding"/>
    <property type="evidence" value="ECO:0007669"/>
    <property type="project" value="InterPro"/>
</dbReference>
<evidence type="ECO:0000313" key="9">
    <source>
        <dbReference type="Proteomes" id="UP000190130"/>
    </source>
</evidence>
<dbReference type="PANTHER" id="PTHR11085:SF4">
    <property type="entry name" value="NAD-DEPENDENT PROTEIN DEACYLASE"/>
    <property type="match status" value="1"/>
</dbReference>
<evidence type="ECO:0000256" key="4">
    <source>
        <dbReference type="PROSITE-ProRule" id="PRU00236"/>
    </source>
</evidence>
<dbReference type="PANTHER" id="PTHR11085">
    <property type="entry name" value="NAD-DEPENDENT PROTEIN DEACYLASE SIRTUIN-5, MITOCHONDRIAL-RELATED"/>
    <property type="match status" value="1"/>
</dbReference>
<dbReference type="PROSITE" id="PS50305">
    <property type="entry name" value="SIRTUIN"/>
    <property type="match status" value="1"/>
</dbReference>
<feature type="active site" description="Proton acceptor" evidence="4">
    <location>
        <position position="125"/>
    </location>
</feature>
<dbReference type="Gene3D" id="2.20.28.200">
    <property type="match status" value="1"/>
</dbReference>
<keyword evidence="8" id="KW-1185">Reference proteome</keyword>
<dbReference type="GO" id="GO:0017136">
    <property type="term" value="F:histone deacetylase activity, NAD-dependent"/>
    <property type="evidence" value="ECO:0007669"/>
    <property type="project" value="TreeGrafter"/>
</dbReference>
<proteinExistence type="predicted"/>
<organism evidence="6 8">
    <name type="scientific">Bosea thiooxidans</name>
    <dbReference type="NCBI Taxonomy" id="53254"/>
    <lineage>
        <taxon>Bacteria</taxon>
        <taxon>Pseudomonadati</taxon>
        <taxon>Pseudomonadota</taxon>
        <taxon>Alphaproteobacteria</taxon>
        <taxon>Hyphomicrobiales</taxon>
        <taxon>Boseaceae</taxon>
        <taxon>Bosea</taxon>
    </lineage>
</organism>
<evidence type="ECO:0000256" key="2">
    <source>
        <dbReference type="ARBA" id="ARBA00022679"/>
    </source>
</evidence>
<dbReference type="Proteomes" id="UP000051562">
    <property type="component" value="Unassembled WGS sequence"/>
</dbReference>
<reference evidence="7 9" key="2">
    <citation type="submission" date="2017-02" db="EMBL/GenBank/DDBJ databases">
        <authorList>
            <person name="Peterson S.W."/>
        </authorList>
    </citation>
    <scope>NUCLEOTIDE SEQUENCE [LARGE SCALE GENOMIC DNA]</scope>
    <source>
        <strain evidence="7 9">DSM 9653</strain>
    </source>
</reference>
<sequence length="251" mass="26953">MQDETEDAIAELHALLDRADSIVSFTGAGISTESGVPDFRSPGSPWMINKPIPFEAFVQSREARIEAWRRKFAMDDHYRDARPNVGHRALARLVAEGRSPAIVTQNIDGLHQASGVPGDKVIELHGNGTYATCLTCGWRHELAAIRPAFEATGEPPSCMICAGPVKSATISFGQAMPQEAMMRAQALTLECDLFLVVGSSLVVYPAATLPVIAKRQGAKLVILNREPTELDPIADLVIRAESGVVLGSLPG</sequence>
<feature type="binding site" evidence="4">
    <location>
        <position position="161"/>
    </location>
    <ligand>
        <name>Zn(2+)</name>
        <dbReference type="ChEBI" id="CHEBI:29105"/>
    </ligand>
</feature>
<dbReference type="InterPro" id="IPR003000">
    <property type="entry name" value="Sirtuin"/>
</dbReference>
<evidence type="ECO:0000256" key="1">
    <source>
        <dbReference type="ARBA" id="ARBA00012928"/>
    </source>
</evidence>
<name>A0A0Q3L0N9_9HYPH</name>
<dbReference type="Pfam" id="PF02146">
    <property type="entry name" value="SIR2"/>
    <property type="match status" value="1"/>
</dbReference>
<accession>A0A0Q3L0N9</accession>
<dbReference type="EMBL" id="LMAR01000039">
    <property type="protein sequence ID" value="KQK30220.1"/>
    <property type="molecule type" value="Genomic_DNA"/>
</dbReference>
<keyword evidence="4" id="KW-0862">Zinc</keyword>
<dbReference type="EMBL" id="FUYX01000008">
    <property type="protein sequence ID" value="SKB93508.1"/>
    <property type="molecule type" value="Genomic_DNA"/>
</dbReference>
<dbReference type="InterPro" id="IPR026590">
    <property type="entry name" value="Ssirtuin_cat_dom"/>
</dbReference>
<dbReference type="RefSeq" id="WP_055728444.1">
    <property type="nucleotide sequence ID" value="NZ_FUYX01000008.1"/>
</dbReference>
<dbReference type="STRING" id="53254.SAMN05660750_03093"/>
<dbReference type="InterPro" id="IPR029035">
    <property type="entry name" value="DHS-like_NAD/FAD-binding_dom"/>
</dbReference>
<dbReference type="Proteomes" id="UP000190130">
    <property type="component" value="Unassembled WGS sequence"/>
</dbReference>
<gene>
    <name evidence="6" type="ORF">ARD30_14320</name>
    <name evidence="7" type="ORF">SAMN05660750_03093</name>
</gene>
<dbReference type="Gene3D" id="3.40.50.1220">
    <property type="entry name" value="TPP-binding domain"/>
    <property type="match status" value="1"/>
</dbReference>
<dbReference type="EC" id="2.3.1.286" evidence="1"/>
<feature type="binding site" evidence="4">
    <location>
        <position position="136"/>
    </location>
    <ligand>
        <name>Zn(2+)</name>
        <dbReference type="ChEBI" id="CHEBI:29105"/>
    </ligand>
</feature>
<dbReference type="OrthoDB" id="9800582at2"/>
<dbReference type="AlphaFoldDB" id="A0A0Q3L0N9"/>
<feature type="binding site" evidence="4">
    <location>
        <position position="133"/>
    </location>
    <ligand>
        <name>Zn(2+)</name>
        <dbReference type="ChEBI" id="CHEBI:29105"/>
    </ligand>
</feature>
<evidence type="ECO:0000313" key="8">
    <source>
        <dbReference type="Proteomes" id="UP000051562"/>
    </source>
</evidence>
<evidence type="ECO:0000256" key="3">
    <source>
        <dbReference type="ARBA" id="ARBA00023027"/>
    </source>
</evidence>
<reference evidence="6 8" key="1">
    <citation type="submission" date="2015-10" db="EMBL/GenBank/DDBJ databases">
        <title>Draft genome of Bosea thiooxidans.</title>
        <authorList>
            <person name="Wang X."/>
        </authorList>
    </citation>
    <scope>NUCLEOTIDE SEQUENCE [LARGE SCALE GENOMIC DNA]</scope>
    <source>
        <strain evidence="6 8">CGMCC 9174</strain>
    </source>
</reference>
<protein>
    <recommendedName>
        <fullName evidence="1">protein acetyllysine N-acetyltransferase</fullName>
        <ecNumber evidence="1">2.3.1.286</ecNumber>
    </recommendedName>
</protein>
<evidence type="ECO:0000259" key="5">
    <source>
        <dbReference type="PROSITE" id="PS50305"/>
    </source>
</evidence>
<dbReference type="SUPFAM" id="SSF52467">
    <property type="entry name" value="DHS-like NAD/FAD-binding domain"/>
    <property type="match status" value="1"/>
</dbReference>
<keyword evidence="3" id="KW-0520">NAD</keyword>
<dbReference type="InterPro" id="IPR050134">
    <property type="entry name" value="NAD-dep_sirtuin_deacylases"/>
</dbReference>
<feature type="binding site" evidence="4">
    <location>
        <position position="158"/>
    </location>
    <ligand>
        <name>Zn(2+)</name>
        <dbReference type="ChEBI" id="CHEBI:29105"/>
    </ligand>
</feature>
<evidence type="ECO:0000313" key="6">
    <source>
        <dbReference type="EMBL" id="KQK30220.1"/>
    </source>
</evidence>
<dbReference type="GO" id="GO:0046872">
    <property type="term" value="F:metal ion binding"/>
    <property type="evidence" value="ECO:0007669"/>
    <property type="project" value="UniProtKB-KW"/>
</dbReference>
<keyword evidence="2" id="KW-0808">Transferase</keyword>
<feature type="domain" description="Deacetylase sirtuin-type" evidence="5">
    <location>
        <begin position="2"/>
        <end position="251"/>
    </location>
</feature>
<keyword evidence="4" id="KW-0479">Metal-binding</keyword>